<keyword evidence="1 3" id="KW-0245">EGF-like domain</keyword>
<evidence type="ECO:0000256" key="6">
    <source>
        <dbReference type="SAM" id="SignalP"/>
    </source>
</evidence>
<gene>
    <name evidence="8" type="ORF">LSH36_101g05000</name>
</gene>
<dbReference type="PROSITE" id="PS50026">
    <property type="entry name" value="EGF_3"/>
    <property type="match status" value="1"/>
</dbReference>
<dbReference type="PROSITE" id="PS50092">
    <property type="entry name" value="TSP1"/>
    <property type="match status" value="1"/>
</dbReference>
<dbReference type="PROSITE" id="PS50068">
    <property type="entry name" value="LDLRA_2"/>
    <property type="match status" value="1"/>
</dbReference>
<evidence type="ECO:0000256" key="4">
    <source>
        <dbReference type="PROSITE-ProRule" id="PRU00124"/>
    </source>
</evidence>
<feature type="disulfide bond" evidence="3">
    <location>
        <begin position="523"/>
        <end position="532"/>
    </location>
</feature>
<dbReference type="EMBL" id="JAODUP010000101">
    <property type="protein sequence ID" value="KAK2162262.1"/>
    <property type="molecule type" value="Genomic_DNA"/>
</dbReference>
<dbReference type="InterPro" id="IPR000884">
    <property type="entry name" value="TSP1_rpt"/>
</dbReference>
<dbReference type="SUPFAM" id="SSF82895">
    <property type="entry name" value="TSP-1 type 1 repeat"/>
    <property type="match status" value="1"/>
</dbReference>
<dbReference type="PROSITE" id="PS00022">
    <property type="entry name" value="EGF_1"/>
    <property type="match status" value="1"/>
</dbReference>
<dbReference type="Gene3D" id="2.20.100.10">
    <property type="entry name" value="Thrombospondin type-1 (TSP1) repeat"/>
    <property type="match status" value="1"/>
</dbReference>
<proteinExistence type="predicted"/>
<feature type="disulfide bond" evidence="4">
    <location>
        <begin position="849"/>
        <end position="867"/>
    </location>
</feature>
<evidence type="ECO:0000256" key="5">
    <source>
        <dbReference type="SAM" id="Coils"/>
    </source>
</evidence>
<keyword evidence="9" id="KW-1185">Reference proteome</keyword>
<dbReference type="SMART" id="SM00192">
    <property type="entry name" value="LDLa"/>
    <property type="match status" value="1"/>
</dbReference>
<evidence type="ECO:0000256" key="3">
    <source>
        <dbReference type="PROSITE-ProRule" id="PRU00076"/>
    </source>
</evidence>
<feature type="disulfide bond" evidence="3">
    <location>
        <begin position="504"/>
        <end position="521"/>
    </location>
</feature>
<keyword evidence="2 3" id="KW-1015">Disulfide bond</keyword>
<organism evidence="8 9">
    <name type="scientific">Paralvinella palmiformis</name>
    <dbReference type="NCBI Taxonomy" id="53620"/>
    <lineage>
        <taxon>Eukaryota</taxon>
        <taxon>Metazoa</taxon>
        <taxon>Spiralia</taxon>
        <taxon>Lophotrochozoa</taxon>
        <taxon>Annelida</taxon>
        <taxon>Polychaeta</taxon>
        <taxon>Sedentaria</taxon>
        <taxon>Canalipalpata</taxon>
        <taxon>Terebellida</taxon>
        <taxon>Terebelliformia</taxon>
        <taxon>Alvinellidae</taxon>
        <taxon>Paralvinella</taxon>
    </lineage>
</organism>
<evidence type="ECO:0000313" key="9">
    <source>
        <dbReference type="Proteomes" id="UP001208570"/>
    </source>
</evidence>
<keyword evidence="6" id="KW-0732">Signal</keyword>
<evidence type="ECO:0000256" key="2">
    <source>
        <dbReference type="ARBA" id="ARBA00023157"/>
    </source>
</evidence>
<comment type="caution">
    <text evidence="8">The sequence shown here is derived from an EMBL/GenBank/DDBJ whole genome shotgun (WGS) entry which is preliminary data.</text>
</comment>
<dbReference type="SUPFAM" id="SSF57196">
    <property type="entry name" value="EGF/Laminin"/>
    <property type="match status" value="1"/>
</dbReference>
<name>A0AAD9N9P1_9ANNE</name>
<dbReference type="InterPro" id="IPR023415">
    <property type="entry name" value="LDLR_class-A_CS"/>
</dbReference>
<feature type="signal peptide" evidence="6">
    <location>
        <begin position="1"/>
        <end position="25"/>
    </location>
</feature>
<dbReference type="PROSITE" id="PS01209">
    <property type="entry name" value="LDLRA_1"/>
    <property type="match status" value="1"/>
</dbReference>
<dbReference type="CDD" id="cd00112">
    <property type="entry name" value="LDLa"/>
    <property type="match status" value="1"/>
</dbReference>
<comment type="caution">
    <text evidence="3">Lacks conserved residue(s) required for the propagation of feature annotation.</text>
</comment>
<dbReference type="SMART" id="SM00209">
    <property type="entry name" value="TSP1"/>
    <property type="match status" value="1"/>
</dbReference>
<dbReference type="InterPro" id="IPR002172">
    <property type="entry name" value="LDrepeatLR_classA_rpt"/>
</dbReference>
<dbReference type="InterPro" id="IPR036055">
    <property type="entry name" value="LDL_receptor-like_sf"/>
</dbReference>
<dbReference type="SUPFAM" id="SSF57424">
    <property type="entry name" value="LDL receptor-like module"/>
    <property type="match status" value="1"/>
</dbReference>
<protein>
    <recommendedName>
        <fullName evidence="7">EGF-like domain-containing protein</fullName>
    </recommendedName>
</protein>
<keyword evidence="5" id="KW-0175">Coiled coil</keyword>
<dbReference type="AlphaFoldDB" id="A0AAD9N9P1"/>
<evidence type="ECO:0000259" key="7">
    <source>
        <dbReference type="PROSITE" id="PS50026"/>
    </source>
</evidence>
<reference evidence="8" key="1">
    <citation type="journal article" date="2023" name="Mol. Biol. Evol.">
        <title>Third-Generation Sequencing Reveals the Adaptive Role of the Epigenome in Three Deep-Sea Polychaetes.</title>
        <authorList>
            <person name="Perez M."/>
            <person name="Aroh O."/>
            <person name="Sun Y."/>
            <person name="Lan Y."/>
            <person name="Juniper S.K."/>
            <person name="Young C.R."/>
            <person name="Angers B."/>
            <person name="Qian P.Y."/>
        </authorList>
    </citation>
    <scope>NUCLEOTIDE SEQUENCE</scope>
    <source>
        <strain evidence="8">P08H-3</strain>
    </source>
</reference>
<accession>A0AAD9N9P1</accession>
<evidence type="ECO:0000313" key="8">
    <source>
        <dbReference type="EMBL" id="KAK2162262.1"/>
    </source>
</evidence>
<sequence>MAWRLSVFFWYILLFSSPHSMSVSGRNVAPIPQRKKVALPELEKNMTYARNDDDAKIVDKSDGVPSPDVLPVHRMSETESVDALMWIQSYSLNLDNIKDATKRFVAVAEHQSRETPLNEITSLTRSLLSAFIGGTIKGLASIISALIIEDELQNIADQLEAIANELAKISDLLDEAINEIKVSVEFNTWLTAYVQWEFAIRNGEEKLSWTLAELGSTSDGVVRLKLIRDYVNYFEANDIEGAIRNIHRVSGLDPTPTTNNLFQLYSKEKDYNPKELTNLMIVLTDVIISGSVQIMTYYTFKYGVDKAMGSLATNYAILDDIRIQYEYHVWYILRDFRERAKADIESVLNEQESVNDQLELTKAIQQTLTAHYYWFSWSVVFTNSSGLYNEGTYECRGGDYIYMENAGPWKNKYIVAVWQDISLPLSSCSQVMAGNTLVFLASTEGQHTDRIVSSENMMTVTACWSQKESVQYAYLGTSTTYYMPVWIATEAYQPSITCSQSSACSGHGQCLLVPSSPLKLCICENSYYGENCESRAEFEVGNFSGSLLTSLRKRHIVKALDRKINDGNRKIMDVLSYLKAVVGHVDVINKAEYIRTRYGQLLDMVISEDQFSYAMTGFVRKESVDYILLELQNTLLGVGVFDHEDGDILTAFKKAYVARRGYFIACTEEYASDVSEMIARLLDINQMLYEAMNFYLDWLLQNYPDTERDALIKEVFSYVAEFQTRREHYIQAWTAESCPTLDVPELIQNYCSEMMSYDGLMLELKCGNQKVAEPDKIACIRNGTQLIWSQIPTCVYDWGEWGDWSACDKTCGGGNQTRVRTSPNGDRDEDYRPCNTESCCQGREGEWGCDSGECIGEHQVCDGSIDCQDGSDERLCKYIRSGDTISMTSSCGGYMSCYCTNHGCSGYQENSCLAAEEDIYSKFLIYTTRADGMAVRHGDTVGLLYQNEHDSWLSCLGDGSKCDTQSCPNLPLTEQQFVNCIDEEFKIMSPARRAHCDTHVHNCFGEPIRSGDTVYLSSYGTHWLSGENEQQIKTNDCPGQYLADSEKRCPCETWVIYQR</sequence>
<feature type="coiled-coil region" evidence="5">
    <location>
        <begin position="145"/>
        <end position="179"/>
    </location>
</feature>
<dbReference type="Proteomes" id="UP001208570">
    <property type="component" value="Unassembled WGS sequence"/>
</dbReference>
<feature type="domain" description="EGF-like" evidence="7">
    <location>
        <begin position="494"/>
        <end position="533"/>
    </location>
</feature>
<feature type="disulfide bond" evidence="4">
    <location>
        <begin position="861"/>
        <end position="876"/>
    </location>
</feature>
<feature type="chain" id="PRO_5041926441" description="EGF-like domain-containing protein" evidence="6">
    <location>
        <begin position="26"/>
        <end position="1059"/>
    </location>
</feature>
<dbReference type="InterPro" id="IPR000742">
    <property type="entry name" value="EGF"/>
</dbReference>
<evidence type="ECO:0000256" key="1">
    <source>
        <dbReference type="ARBA" id="ARBA00022536"/>
    </source>
</evidence>
<dbReference type="Pfam" id="PF00090">
    <property type="entry name" value="TSP_1"/>
    <property type="match status" value="1"/>
</dbReference>
<dbReference type="Gene3D" id="4.10.400.10">
    <property type="entry name" value="Low-density Lipoprotein Receptor"/>
    <property type="match status" value="1"/>
</dbReference>
<dbReference type="InterPro" id="IPR036383">
    <property type="entry name" value="TSP1_rpt_sf"/>
</dbReference>